<dbReference type="Proteomes" id="UP001319827">
    <property type="component" value="Chromosome"/>
</dbReference>
<accession>A0ABM8HQY7</accession>
<evidence type="ECO:0000256" key="3">
    <source>
        <dbReference type="ARBA" id="ARBA00022448"/>
    </source>
</evidence>
<dbReference type="InterPro" id="IPR028351">
    <property type="entry name" value="CyaE"/>
</dbReference>
<keyword evidence="10" id="KW-1185">Reference proteome</keyword>
<dbReference type="PANTHER" id="PTHR30026">
    <property type="entry name" value="OUTER MEMBRANE PROTEIN TOLC"/>
    <property type="match status" value="1"/>
</dbReference>
<evidence type="ECO:0000256" key="6">
    <source>
        <dbReference type="ARBA" id="ARBA00023136"/>
    </source>
</evidence>
<dbReference type="PIRSF" id="PIRSF001892">
    <property type="entry name" value="CyaE"/>
    <property type="match status" value="1"/>
</dbReference>
<dbReference type="EMBL" id="AP024355">
    <property type="protein sequence ID" value="BCR04306.1"/>
    <property type="molecule type" value="Genomic_DNA"/>
</dbReference>
<keyword evidence="3" id="KW-0813">Transport</keyword>
<gene>
    <name evidence="9" type="ORF">DESUT3_13750</name>
</gene>
<keyword evidence="8" id="KW-0732">Signal</keyword>
<reference evidence="9 10" key="2">
    <citation type="journal article" date="2021" name="Int. J. Syst. Evol. Microbiol.">
        <title>Isolation and Polyphasic Characterization of Desulfuromonas versatilis sp. Nov., an Electrogenic Bacteria Capable of Versatile Metabolism Isolated from a Graphene Oxide-Reducing Enrichment Culture.</title>
        <authorList>
            <person name="Xie L."/>
            <person name="Yoshida N."/>
            <person name="Ishii S."/>
            <person name="Meng L."/>
        </authorList>
    </citation>
    <scope>NUCLEOTIDE SEQUENCE [LARGE SCALE GENOMIC DNA]</scope>
    <source>
        <strain evidence="9 10">NIT-T3</strain>
    </source>
</reference>
<sequence length="420" mass="46696">MRSLIVVFLLLAAPALLRAEPLSLDACLELAAANNPSLRTAGHAPGIARDQVARARSGYLPRVNAAAGYTVLKDPQAFLIGEGEVESTDRNFASLGLEVDQMLYDFGRTRTRVEQARALEQAAEFELRESAQEVFLRTVTAYYRILEAEKLEGAAAEEVVQNREHLRVAQALYEQGMVTRNDVLQAEVSLAGSRQRQLSRHNQGENAWRLLNYLIGRGTEERGELQEDVAPEALPAAGDALRAVAERPGLQAQQAVVEQAGLAVESSRSEYWPELFAHGAVDYQENSHLREQTLYSATLGVRINLFDGLATTSALRQALLTRERERARLRDLTEQARLEYESALSDAQVAAERIEVARESIRQGEENLRLNQGRYREQVGTATEVLDAQTLLTTTRTDYHRAVFDYRVAIARVQRAAGEL</sequence>
<dbReference type="SUPFAM" id="SSF56954">
    <property type="entry name" value="Outer membrane efflux proteins (OEP)"/>
    <property type="match status" value="1"/>
</dbReference>
<evidence type="ECO:0000256" key="1">
    <source>
        <dbReference type="ARBA" id="ARBA00004442"/>
    </source>
</evidence>
<proteinExistence type="inferred from homology"/>
<keyword evidence="6" id="KW-0472">Membrane</keyword>
<evidence type="ECO:0000256" key="8">
    <source>
        <dbReference type="SAM" id="SignalP"/>
    </source>
</evidence>
<keyword evidence="7" id="KW-0998">Cell outer membrane</keyword>
<name>A0ABM8HQY7_9BACT</name>
<protein>
    <submittedName>
        <fullName evidence="9">Protein CyaE</fullName>
    </submittedName>
</protein>
<feature type="signal peptide" evidence="8">
    <location>
        <begin position="1"/>
        <end position="19"/>
    </location>
</feature>
<keyword evidence="4" id="KW-1134">Transmembrane beta strand</keyword>
<dbReference type="InterPro" id="IPR051906">
    <property type="entry name" value="TolC-like"/>
</dbReference>
<evidence type="ECO:0000256" key="5">
    <source>
        <dbReference type="ARBA" id="ARBA00022692"/>
    </source>
</evidence>
<comment type="similarity">
    <text evidence="2">Belongs to the outer membrane factor (OMF) (TC 1.B.17) family.</text>
</comment>
<evidence type="ECO:0000256" key="7">
    <source>
        <dbReference type="ARBA" id="ARBA00023237"/>
    </source>
</evidence>
<organism evidence="9 10">
    <name type="scientific">Desulfuromonas versatilis</name>
    <dbReference type="NCBI Taxonomy" id="2802975"/>
    <lineage>
        <taxon>Bacteria</taxon>
        <taxon>Pseudomonadati</taxon>
        <taxon>Thermodesulfobacteriota</taxon>
        <taxon>Desulfuromonadia</taxon>
        <taxon>Desulfuromonadales</taxon>
        <taxon>Desulfuromonadaceae</taxon>
        <taxon>Desulfuromonas</taxon>
    </lineage>
</organism>
<evidence type="ECO:0000256" key="4">
    <source>
        <dbReference type="ARBA" id="ARBA00022452"/>
    </source>
</evidence>
<evidence type="ECO:0000313" key="9">
    <source>
        <dbReference type="EMBL" id="BCR04306.1"/>
    </source>
</evidence>
<evidence type="ECO:0000313" key="10">
    <source>
        <dbReference type="Proteomes" id="UP001319827"/>
    </source>
</evidence>
<evidence type="ECO:0000256" key="2">
    <source>
        <dbReference type="ARBA" id="ARBA00007613"/>
    </source>
</evidence>
<dbReference type="InterPro" id="IPR003423">
    <property type="entry name" value="OMP_efflux"/>
</dbReference>
<dbReference type="Gene3D" id="1.20.1600.10">
    <property type="entry name" value="Outer membrane efflux proteins (OEP)"/>
    <property type="match status" value="1"/>
</dbReference>
<dbReference type="Pfam" id="PF02321">
    <property type="entry name" value="OEP"/>
    <property type="match status" value="2"/>
</dbReference>
<dbReference type="PANTHER" id="PTHR30026:SF21">
    <property type="entry name" value="SLR1270 PROTEIN"/>
    <property type="match status" value="1"/>
</dbReference>
<feature type="chain" id="PRO_5045153839" evidence="8">
    <location>
        <begin position="20"/>
        <end position="420"/>
    </location>
</feature>
<comment type="subcellular location">
    <subcellularLocation>
        <location evidence="1">Cell outer membrane</location>
    </subcellularLocation>
</comment>
<reference evidence="9 10" key="1">
    <citation type="journal article" date="2016" name="C (Basel)">
        <title>Selective Growth of and Electricity Production by Marine Exoelectrogenic Bacteria in Self-Aggregated Hydrogel of Microbially Reduced Graphene Oxide.</title>
        <authorList>
            <person name="Yoshida N."/>
            <person name="Goto Y."/>
            <person name="Miyata Y."/>
        </authorList>
    </citation>
    <scope>NUCLEOTIDE SEQUENCE [LARGE SCALE GENOMIC DNA]</scope>
    <source>
        <strain evidence="9 10">NIT-T3</strain>
    </source>
</reference>
<keyword evidence="5" id="KW-0812">Transmembrane</keyword>
<dbReference type="RefSeq" id="WP_221251752.1">
    <property type="nucleotide sequence ID" value="NZ_AP024355.1"/>
</dbReference>